<protein>
    <recommendedName>
        <fullName evidence="1">DUF2007 domain-containing protein</fullName>
    </recommendedName>
</protein>
<dbReference type="EMBL" id="CP002305">
    <property type="protein sequence ID" value="ADQ18894.1"/>
    <property type="molecule type" value="Genomic_DNA"/>
</dbReference>
<dbReference type="KEGG" id="lby:Lbys_3233"/>
<feature type="domain" description="DUF2007" evidence="1">
    <location>
        <begin position="4"/>
        <end position="65"/>
    </location>
</feature>
<organism evidence="2 3">
    <name type="scientific">Leadbetterella byssophila (strain DSM 17132 / JCM 16389 / KACC 11308 / NBRC 106382 / 4M15)</name>
    <dbReference type="NCBI Taxonomy" id="649349"/>
    <lineage>
        <taxon>Bacteria</taxon>
        <taxon>Pseudomonadati</taxon>
        <taxon>Bacteroidota</taxon>
        <taxon>Cytophagia</taxon>
        <taxon>Cytophagales</taxon>
        <taxon>Leadbetterellaceae</taxon>
        <taxon>Leadbetterella</taxon>
    </lineage>
</organism>
<dbReference type="OrthoDB" id="1467917at2"/>
<name>E4RVY4_LEAB4</name>
<gene>
    <name evidence="2" type="ordered locus">Lbys_3233</name>
</gene>
<evidence type="ECO:0000259" key="1">
    <source>
        <dbReference type="Pfam" id="PF09413"/>
    </source>
</evidence>
<dbReference type="InterPro" id="IPR018551">
    <property type="entry name" value="DUF2007"/>
</dbReference>
<dbReference type="AlphaFoldDB" id="E4RVY4"/>
<dbReference type="Pfam" id="PF09413">
    <property type="entry name" value="DUF2007"/>
    <property type="match status" value="1"/>
</dbReference>
<evidence type="ECO:0000313" key="3">
    <source>
        <dbReference type="Proteomes" id="UP000007435"/>
    </source>
</evidence>
<proteinExistence type="predicted"/>
<keyword evidence="3" id="KW-1185">Reference proteome</keyword>
<reference evidence="2 3" key="2">
    <citation type="journal article" date="2011" name="Stand. Genomic Sci.">
        <title>Complete genome sequence of Leadbetterella byssophila type strain (4M15).</title>
        <authorList>
            <person name="Abt B."/>
            <person name="Teshima H."/>
            <person name="Lucas S."/>
            <person name="Lapidus A."/>
            <person name="Del Rio T.G."/>
            <person name="Nolan M."/>
            <person name="Tice H."/>
            <person name="Cheng J.F."/>
            <person name="Pitluck S."/>
            <person name="Liolios K."/>
            <person name="Pagani I."/>
            <person name="Ivanova N."/>
            <person name="Mavromatis K."/>
            <person name="Pati A."/>
            <person name="Tapia R."/>
            <person name="Han C."/>
            <person name="Goodwin L."/>
            <person name="Chen A."/>
            <person name="Palaniappan K."/>
            <person name="Land M."/>
            <person name="Hauser L."/>
            <person name="Chang Y.J."/>
            <person name="Jeffries C.D."/>
            <person name="Rohde M."/>
            <person name="Goker M."/>
            <person name="Tindall B.J."/>
            <person name="Detter J.C."/>
            <person name="Woyke T."/>
            <person name="Bristow J."/>
            <person name="Eisen J.A."/>
            <person name="Markowitz V."/>
            <person name="Hugenholtz P."/>
            <person name="Klenk H.P."/>
            <person name="Kyrpides N.C."/>
        </authorList>
    </citation>
    <scope>NUCLEOTIDE SEQUENCE [LARGE SCALE GENOMIC DNA]</scope>
    <source>
        <strain evidence="3">DSM 17132 / JCM 16389 / KACC 11308 / NBRC 106382 / 4M15</strain>
    </source>
</reference>
<dbReference type="RefSeq" id="WP_013409921.1">
    <property type="nucleotide sequence ID" value="NC_014655.1"/>
</dbReference>
<dbReference type="Proteomes" id="UP000007435">
    <property type="component" value="Chromosome"/>
</dbReference>
<sequence>MGNWTTVYNSNDRIRTELIKNELINKGINAVILDKIDGNFPVLGPIAIHVPEEQAEEALKYIEDISLNEEP</sequence>
<dbReference type="HOGENOM" id="CLU_201027_0_0_10"/>
<dbReference type="STRING" id="649349.Lbys_3233"/>
<accession>E4RVY4</accession>
<evidence type="ECO:0000313" key="2">
    <source>
        <dbReference type="EMBL" id="ADQ18894.1"/>
    </source>
</evidence>
<reference key="1">
    <citation type="submission" date="2010-11" db="EMBL/GenBank/DDBJ databases">
        <title>The complete genome of Leadbetterella byssophila DSM 17132.</title>
        <authorList>
            <consortium name="US DOE Joint Genome Institute (JGI-PGF)"/>
            <person name="Lucas S."/>
            <person name="Copeland A."/>
            <person name="Lapidus A."/>
            <person name="Glavina del Rio T."/>
            <person name="Dalin E."/>
            <person name="Tice H."/>
            <person name="Bruce D."/>
            <person name="Goodwin L."/>
            <person name="Pitluck S."/>
            <person name="Kyrpides N."/>
            <person name="Mavromatis K."/>
            <person name="Ivanova N."/>
            <person name="Teshima H."/>
            <person name="Brettin T."/>
            <person name="Detter J.C."/>
            <person name="Han C."/>
            <person name="Tapia R."/>
            <person name="Land M."/>
            <person name="Hauser L."/>
            <person name="Markowitz V."/>
            <person name="Cheng J.-F."/>
            <person name="Hugenholtz P."/>
            <person name="Woyke T."/>
            <person name="Wu D."/>
            <person name="Tindall B."/>
            <person name="Pomrenke H.G."/>
            <person name="Brambilla E."/>
            <person name="Klenk H.-P."/>
            <person name="Eisen J.A."/>
        </authorList>
    </citation>
    <scope>NUCLEOTIDE SEQUENCE [LARGE SCALE GENOMIC DNA]</scope>
    <source>
        <strain>DSM 17132</strain>
    </source>
</reference>
<dbReference type="Gene3D" id="3.30.70.790">
    <property type="entry name" value="UreE, C-terminal domain"/>
    <property type="match status" value="1"/>
</dbReference>